<dbReference type="Proteomes" id="UP001174997">
    <property type="component" value="Unassembled WGS sequence"/>
</dbReference>
<reference evidence="2" key="1">
    <citation type="submission" date="2023-06" db="EMBL/GenBank/DDBJ databases">
        <title>Genome-scale phylogeny and comparative genomics of the fungal order Sordariales.</title>
        <authorList>
            <consortium name="Lawrence Berkeley National Laboratory"/>
            <person name="Hensen N."/>
            <person name="Bonometti L."/>
            <person name="Westerberg I."/>
            <person name="Brannstrom I.O."/>
            <person name="Guillou S."/>
            <person name="Cros-Aarteil S."/>
            <person name="Calhoun S."/>
            <person name="Haridas S."/>
            <person name="Kuo A."/>
            <person name="Mondo S."/>
            <person name="Pangilinan J."/>
            <person name="Riley R."/>
            <person name="Labutti K."/>
            <person name="Andreopoulos B."/>
            <person name="Lipzen A."/>
            <person name="Chen C."/>
            <person name="Yanf M."/>
            <person name="Daum C."/>
            <person name="Ng V."/>
            <person name="Clum A."/>
            <person name="Steindorff A."/>
            <person name="Ohm R."/>
            <person name="Martin F."/>
            <person name="Silar P."/>
            <person name="Natvig D."/>
            <person name="Lalanne C."/>
            <person name="Gautier V."/>
            <person name="Ament-Velasquez S.L."/>
            <person name="Kruys A."/>
            <person name="Hutchinson M.I."/>
            <person name="Powell A.J."/>
            <person name="Barry K."/>
            <person name="Miller A.N."/>
            <person name="Grigoriev I.V."/>
            <person name="Debuchy R."/>
            <person name="Gladieux P."/>
            <person name="Thoren M.H."/>
            <person name="Johannesson H."/>
        </authorList>
    </citation>
    <scope>NUCLEOTIDE SEQUENCE</scope>
    <source>
        <strain evidence="2">CBS 307.81</strain>
    </source>
</reference>
<accession>A0AA39ZIR4</accession>
<proteinExistence type="predicted"/>
<feature type="region of interest" description="Disordered" evidence="1">
    <location>
        <begin position="79"/>
        <end position="98"/>
    </location>
</feature>
<comment type="caution">
    <text evidence="2">The sequence shown here is derived from an EMBL/GenBank/DDBJ whole genome shotgun (WGS) entry which is preliminary data.</text>
</comment>
<sequence length="231" mass="25763">MRRKITRLDRVPFAHRITDLTGRPRTALGPCQNVATTTHNANSSRDKLGANTTLASSAALLHPTLWTLHTTLPRRYLGPRHPTVPTSPQSLPTPPKPARPVYLPITSDTRLPTSRHISYPLPRSSADYALLRKEKLRQNASRRPGCPAHGLCATREPRAALLSSLLFPCVIQCLSDIHITSPRLTGTIAAQSRLGPWQSFCHPYRPRRRYPYTRLVRKPGIRSGLRQGQGC</sequence>
<name>A0AA39ZIR4_9PEZI</name>
<evidence type="ECO:0000256" key="1">
    <source>
        <dbReference type="SAM" id="MobiDB-lite"/>
    </source>
</evidence>
<dbReference type="EMBL" id="JAULSY010000017">
    <property type="protein sequence ID" value="KAK0671864.1"/>
    <property type="molecule type" value="Genomic_DNA"/>
</dbReference>
<evidence type="ECO:0000313" key="2">
    <source>
        <dbReference type="EMBL" id="KAK0671864.1"/>
    </source>
</evidence>
<dbReference type="AlphaFoldDB" id="A0AA39ZIR4"/>
<protein>
    <submittedName>
        <fullName evidence="2">Uncharacterized protein</fullName>
    </submittedName>
</protein>
<gene>
    <name evidence="2" type="ORF">QBC41DRAFT_41994</name>
</gene>
<organism evidence="2 3">
    <name type="scientific">Cercophora samala</name>
    <dbReference type="NCBI Taxonomy" id="330535"/>
    <lineage>
        <taxon>Eukaryota</taxon>
        <taxon>Fungi</taxon>
        <taxon>Dikarya</taxon>
        <taxon>Ascomycota</taxon>
        <taxon>Pezizomycotina</taxon>
        <taxon>Sordariomycetes</taxon>
        <taxon>Sordariomycetidae</taxon>
        <taxon>Sordariales</taxon>
        <taxon>Lasiosphaeriaceae</taxon>
        <taxon>Cercophora</taxon>
    </lineage>
</organism>
<evidence type="ECO:0000313" key="3">
    <source>
        <dbReference type="Proteomes" id="UP001174997"/>
    </source>
</evidence>
<keyword evidence="3" id="KW-1185">Reference proteome</keyword>